<keyword evidence="1" id="KW-0472">Membrane</keyword>
<proteinExistence type="predicted"/>
<sequence>MCNNWWSVSSVLVFPNDFFIVLVIVAEVIGVVMLGDDGGVEWLFNDC</sequence>
<evidence type="ECO:0000313" key="2">
    <source>
        <dbReference type="EMBL" id="EAL72617.1"/>
    </source>
</evidence>
<keyword evidence="1" id="KW-0812">Transmembrane</keyword>
<feature type="transmembrane region" description="Helical" evidence="1">
    <location>
        <begin position="12"/>
        <end position="34"/>
    </location>
</feature>
<dbReference type="GeneID" id="8616946"/>
<evidence type="ECO:0000313" key="3">
    <source>
        <dbReference type="Proteomes" id="UP000002195"/>
    </source>
</evidence>
<protein>
    <recommendedName>
        <fullName evidence="4">Transmembrane protein</fullName>
    </recommendedName>
</protein>
<dbReference type="PaxDb" id="44689-DDB0201741"/>
<comment type="caution">
    <text evidence="2">The sequence shown here is derived from an EMBL/GenBank/DDBJ whole genome shotgun (WGS) entry which is preliminary data.</text>
</comment>
<dbReference type="HOGENOM" id="CLU_3176496_0_0_1"/>
<dbReference type="RefSeq" id="XP_645999.1">
    <property type="nucleotide sequence ID" value="XM_640907.1"/>
</dbReference>
<evidence type="ECO:0008006" key="4">
    <source>
        <dbReference type="Google" id="ProtNLM"/>
    </source>
</evidence>
<dbReference type="KEGG" id="ddi:DDB_G0270534"/>
<organism evidence="2 3">
    <name type="scientific">Dictyostelium discoideum</name>
    <name type="common">Social amoeba</name>
    <dbReference type="NCBI Taxonomy" id="44689"/>
    <lineage>
        <taxon>Eukaryota</taxon>
        <taxon>Amoebozoa</taxon>
        <taxon>Evosea</taxon>
        <taxon>Eumycetozoa</taxon>
        <taxon>Dictyostelia</taxon>
        <taxon>Dictyosteliales</taxon>
        <taxon>Dictyosteliaceae</taxon>
        <taxon>Dictyostelium</taxon>
    </lineage>
</organism>
<reference evidence="2 3" key="1">
    <citation type="journal article" date="2005" name="Nature">
        <title>The genome of the social amoeba Dictyostelium discoideum.</title>
        <authorList>
            <consortium name="The Dictyostelium discoideum Sequencing Consortium"/>
            <person name="Eichinger L."/>
            <person name="Pachebat J.A."/>
            <person name="Glockner G."/>
            <person name="Rajandream M.A."/>
            <person name="Sucgang R."/>
            <person name="Berriman M."/>
            <person name="Song J."/>
            <person name="Olsen R."/>
            <person name="Szafranski K."/>
            <person name="Xu Q."/>
            <person name="Tunggal B."/>
            <person name="Kummerfeld S."/>
            <person name="Madera M."/>
            <person name="Konfortov B.A."/>
            <person name="Rivero F."/>
            <person name="Bankier A.T."/>
            <person name="Lehmann R."/>
            <person name="Hamlin N."/>
            <person name="Davies R."/>
            <person name="Gaudet P."/>
            <person name="Fey P."/>
            <person name="Pilcher K."/>
            <person name="Chen G."/>
            <person name="Saunders D."/>
            <person name="Sodergren E."/>
            <person name="Davis P."/>
            <person name="Kerhornou A."/>
            <person name="Nie X."/>
            <person name="Hall N."/>
            <person name="Anjard C."/>
            <person name="Hemphill L."/>
            <person name="Bason N."/>
            <person name="Farbrother P."/>
            <person name="Desany B."/>
            <person name="Just E."/>
            <person name="Morio T."/>
            <person name="Rost R."/>
            <person name="Churcher C."/>
            <person name="Cooper J."/>
            <person name="Haydock S."/>
            <person name="van Driessche N."/>
            <person name="Cronin A."/>
            <person name="Goodhead I."/>
            <person name="Muzny D."/>
            <person name="Mourier T."/>
            <person name="Pain A."/>
            <person name="Lu M."/>
            <person name="Harper D."/>
            <person name="Lindsay R."/>
            <person name="Hauser H."/>
            <person name="James K."/>
            <person name="Quiles M."/>
            <person name="Madan Babu M."/>
            <person name="Saito T."/>
            <person name="Buchrieser C."/>
            <person name="Wardroper A."/>
            <person name="Felder M."/>
            <person name="Thangavelu M."/>
            <person name="Johnson D."/>
            <person name="Knights A."/>
            <person name="Loulseged H."/>
            <person name="Mungall K."/>
            <person name="Oliver K."/>
            <person name="Price C."/>
            <person name="Quail M.A."/>
            <person name="Urushihara H."/>
            <person name="Hernandez J."/>
            <person name="Rabbinowitsch E."/>
            <person name="Steffen D."/>
            <person name="Sanders M."/>
            <person name="Ma J."/>
            <person name="Kohara Y."/>
            <person name="Sharp S."/>
            <person name="Simmonds M."/>
            <person name="Spiegler S."/>
            <person name="Tivey A."/>
            <person name="Sugano S."/>
            <person name="White B."/>
            <person name="Walker D."/>
            <person name="Woodward J."/>
            <person name="Winckler T."/>
            <person name="Tanaka Y."/>
            <person name="Shaulsky G."/>
            <person name="Schleicher M."/>
            <person name="Weinstock G."/>
            <person name="Rosenthal A."/>
            <person name="Cox E.C."/>
            <person name="Chisholm R.L."/>
            <person name="Gibbs R."/>
            <person name="Loomis W.F."/>
            <person name="Platzer M."/>
            <person name="Kay R.R."/>
            <person name="Williams J."/>
            <person name="Dear P.H."/>
            <person name="Noegel A.A."/>
            <person name="Barrell B."/>
            <person name="Kuspa A."/>
        </authorList>
    </citation>
    <scope>NUCLEOTIDE SEQUENCE [LARGE SCALE GENOMIC DNA]</scope>
    <source>
        <strain evidence="2 3">AX4</strain>
    </source>
</reference>
<evidence type="ECO:0000256" key="1">
    <source>
        <dbReference type="SAM" id="Phobius"/>
    </source>
</evidence>
<gene>
    <name evidence="2" type="ORF">DDB_G0270534</name>
</gene>
<keyword evidence="3" id="KW-1185">Reference proteome</keyword>
<dbReference type="Proteomes" id="UP000002195">
    <property type="component" value="Unassembled WGS sequence"/>
</dbReference>
<dbReference type="InParanoid" id="Q55DY2"/>
<accession>Q55DY2</accession>
<keyword evidence="1" id="KW-1133">Transmembrane helix</keyword>
<dbReference type="AlphaFoldDB" id="Q55DY2"/>
<name>Q55DY2_DICDI</name>
<dbReference type="EMBL" id="AAFI02000005">
    <property type="protein sequence ID" value="EAL72617.1"/>
    <property type="molecule type" value="Genomic_DNA"/>
</dbReference>